<dbReference type="GO" id="GO:0034456">
    <property type="term" value="C:UTP-C complex"/>
    <property type="evidence" value="ECO:0000318"/>
    <property type="project" value="GO_Central"/>
</dbReference>
<dbReference type="FunCoup" id="D6WGD6">
    <property type="interactions" value="1253"/>
</dbReference>
<dbReference type="InParanoid" id="D6WGD6"/>
<keyword evidence="2 3" id="KW-0694">RNA-binding</keyword>
<dbReference type="InterPro" id="IPR000504">
    <property type="entry name" value="RRM_dom"/>
</dbReference>
<organism evidence="6 7">
    <name type="scientific">Tribolium castaneum</name>
    <name type="common">Red flour beetle</name>
    <dbReference type="NCBI Taxonomy" id="7070"/>
    <lineage>
        <taxon>Eukaryota</taxon>
        <taxon>Metazoa</taxon>
        <taxon>Ecdysozoa</taxon>
        <taxon>Arthropoda</taxon>
        <taxon>Hexapoda</taxon>
        <taxon>Insecta</taxon>
        <taxon>Pterygota</taxon>
        <taxon>Neoptera</taxon>
        <taxon>Endopterygota</taxon>
        <taxon>Coleoptera</taxon>
        <taxon>Polyphaga</taxon>
        <taxon>Cucujiformia</taxon>
        <taxon>Tenebrionidae</taxon>
        <taxon>Tenebrionidae incertae sedis</taxon>
        <taxon>Tribolium</taxon>
    </lineage>
</organism>
<reference evidence="6 7" key="1">
    <citation type="journal article" date="2008" name="Nature">
        <title>The genome of the model beetle and pest Tribolium castaneum.</title>
        <authorList>
            <consortium name="Tribolium Genome Sequencing Consortium"/>
            <person name="Richards S."/>
            <person name="Gibbs R.A."/>
            <person name="Weinstock G.M."/>
            <person name="Brown S.J."/>
            <person name="Denell R."/>
            <person name="Beeman R.W."/>
            <person name="Gibbs R."/>
            <person name="Beeman R.W."/>
            <person name="Brown S.J."/>
            <person name="Bucher G."/>
            <person name="Friedrich M."/>
            <person name="Grimmelikhuijzen C.J."/>
            <person name="Klingler M."/>
            <person name="Lorenzen M."/>
            <person name="Richards S."/>
            <person name="Roth S."/>
            <person name="Schroder R."/>
            <person name="Tautz D."/>
            <person name="Zdobnov E.M."/>
            <person name="Muzny D."/>
            <person name="Gibbs R.A."/>
            <person name="Weinstock G.M."/>
            <person name="Attaway T."/>
            <person name="Bell S."/>
            <person name="Buhay C.J."/>
            <person name="Chandrabose M.N."/>
            <person name="Chavez D."/>
            <person name="Clerk-Blankenburg K.P."/>
            <person name="Cree A."/>
            <person name="Dao M."/>
            <person name="Davis C."/>
            <person name="Chacko J."/>
            <person name="Dinh H."/>
            <person name="Dugan-Rocha S."/>
            <person name="Fowler G."/>
            <person name="Garner T.T."/>
            <person name="Garnes J."/>
            <person name="Gnirke A."/>
            <person name="Hawes A."/>
            <person name="Hernandez J."/>
            <person name="Hines S."/>
            <person name="Holder M."/>
            <person name="Hume J."/>
            <person name="Jhangiani S.N."/>
            <person name="Joshi V."/>
            <person name="Khan Z.M."/>
            <person name="Jackson L."/>
            <person name="Kovar C."/>
            <person name="Kowis A."/>
            <person name="Lee S."/>
            <person name="Lewis L.R."/>
            <person name="Margolis J."/>
            <person name="Morgan M."/>
            <person name="Nazareth L.V."/>
            <person name="Nguyen N."/>
            <person name="Okwuonu G."/>
            <person name="Parker D."/>
            <person name="Richards S."/>
            <person name="Ruiz S.J."/>
            <person name="Santibanez J."/>
            <person name="Savard J."/>
            <person name="Scherer S.E."/>
            <person name="Schneider B."/>
            <person name="Sodergren E."/>
            <person name="Tautz D."/>
            <person name="Vattahil S."/>
            <person name="Villasana D."/>
            <person name="White C.S."/>
            <person name="Wright R."/>
            <person name="Park Y."/>
            <person name="Beeman R.W."/>
            <person name="Lord J."/>
            <person name="Oppert B."/>
            <person name="Lorenzen M."/>
            <person name="Brown S."/>
            <person name="Wang L."/>
            <person name="Savard J."/>
            <person name="Tautz D."/>
            <person name="Richards S."/>
            <person name="Weinstock G."/>
            <person name="Gibbs R.A."/>
            <person name="Liu Y."/>
            <person name="Worley K."/>
            <person name="Weinstock G."/>
            <person name="Elsik C.G."/>
            <person name="Reese J.T."/>
            <person name="Elhaik E."/>
            <person name="Landan G."/>
            <person name="Graur D."/>
            <person name="Arensburger P."/>
            <person name="Atkinson P."/>
            <person name="Beeman R.W."/>
            <person name="Beidler J."/>
            <person name="Brown S.J."/>
            <person name="Demuth J.P."/>
            <person name="Drury D.W."/>
            <person name="Du Y.Z."/>
            <person name="Fujiwara H."/>
            <person name="Lorenzen M."/>
            <person name="Maselli V."/>
            <person name="Osanai M."/>
            <person name="Park Y."/>
            <person name="Robertson H.M."/>
            <person name="Tu Z."/>
            <person name="Wang J.J."/>
            <person name="Wang S."/>
            <person name="Richards S."/>
            <person name="Song H."/>
            <person name="Zhang L."/>
            <person name="Sodergren E."/>
            <person name="Werner D."/>
            <person name="Stanke M."/>
            <person name="Morgenstern B."/>
            <person name="Solovyev V."/>
            <person name="Kosarev P."/>
            <person name="Brown G."/>
            <person name="Chen H.C."/>
            <person name="Ermolaeva O."/>
            <person name="Hlavina W."/>
            <person name="Kapustin Y."/>
            <person name="Kiryutin B."/>
            <person name="Kitts P."/>
            <person name="Maglott D."/>
            <person name="Pruitt K."/>
            <person name="Sapojnikov V."/>
            <person name="Souvorov A."/>
            <person name="Mackey A.J."/>
            <person name="Waterhouse R.M."/>
            <person name="Wyder S."/>
            <person name="Zdobnov E.M."/>
            <person name="Zdobnov E.M."/>
            <person name="Wyder S."/>
            <person name="Kriventseva E.V."/>
            <person name="Kadowaki T."/>
            <person name="Bork P."/>
            <person name="Aranda M."/>
            <person name="Bao R."/>
            <person name="Beermann A."/>
            <person name="Berns N."/>
            <person name="Bolognesi R."/>
            <person name="Bonneton F."/>
            <person name="Bopp D."/>
            <person name="Brown S.J."/>
            <person name="Bucher G."/>
            <person name="Butts T."/>
            <person name="Chaumot A."/>
            <person name="Denell R.E."/>
            <person name="Ferrier D.E."/>
            <person name="Friedrich M."/>
            <person name="Gordon C.M."/>
            <person name="Jindra M."/>
            <person name="Klingler M."/>
            <person name="Lan Q."/>
            <person name="Lattorff H.M."/>
            <person name="Laudet V."/>
            <person name="von Levetsow C."/>
            <person name="Liu Z."/>
            <person name="Lutz R."/>
            <person name="Lynch J.A."/>
            <person name="da Fonseca R.N."/>
            <person name="Posnien N."/>
            <person name="Reuter R."/>
            <person name="Roth S."/>
            <person name="Savard J."/>
            <person name="Schinko J.B."/>
            <person name="Schmitt C."/>
            <person name="Schoppmeier M."/>
            <person name="Schroder R."/>
            <person name="Shippy T.D."/>
            <person name="Simonnet F."/>
            <person name="Marques-Souza H."/>
            <person name="Tautz D."/>
            <person name="Tomoyasu Y."/>
            <person name="Trauner J."/>
            <person name="Van der Zee M."/>
            <person name="Vervoort M."/>
            <person name="Wittkopp N."/>
            <person name="Wimmer E.A."/>
            <person name="Yang X."/>
            <person name="Jones A.K."/>
            <person name="Sattelle D.B."/>
            <person name="Ebert P.R."/>
            <person name="Nelson D."/>
            <person name="Scott J.G."/>
            <person name="Beeman R.W."/>
            <person name="Muthukrishnan S."/>
            <person name="Kramer K.J."/>
            <person name="Arakane Y."/>
            <person name="Beeman R.W."/>
            <person name="Zhu Q."/>
            <person name="Hogenkamp D."/>
            <person name="Dixit R."/>
            <person name="Oppert B."/>
            <person name="Jiang H."/>
            <person name="Zou Z."/>
            <person name="Marshall J."/>
            <person name="Elpidina E."/>
            <person name="Vinokurov K."/>
            <person name="Oppert C."/>
            <person name="Zou Z."/>
            <person name="Evans J."/>
            <person name="Lu Z."/>
            <person name="Zhao P."/>
            <person name="Sumathipala N."/>
            <person name="Altincicek B."/>
            <person name="Vilcinskas A."/>
            <person name="Williams M."/>
            <person name="Hultmark D."/>
            <person name="Hetru C."/>
            <person name="Jiang H."/>
            <person name="Grimmelikhuijzen C.J."/>
            <person name="Hauser F."/>
            <person name="Cazzamali G."/>
            <person name="Williamson M."/>
            <person name="Park Y."/>
            <person name="Li B."/>
            <person name="Tanaka Y."/>
            <person name="Predel R."/>
            <person name="Neupert S."/>
            <person name="Schachtner J."/>
            <person name="Verleyen P."/>
            <person name="Raible F."/>
            <person name="Bork P."/>
            <person name="Friedrich M."/>
            <person name="Walden K.K."/>
            <person name="Robertson H.M."/>
            <person name="Angeli S."/>
            <person name="Foret S."/>
            <person name="Bucher G."/>
            <person name="Schuetz S."/>
            <person name="Maleszka R."/>
            <person name="Wimmer E.A."/>
            <person name="Beeman R.W."/>
            <person name="Lorenzen M."/>
            <person name="Tomoyasu Y."/>
            <person name="Miller S.C."/>
            <person name="Grossmann D."/>
            <person name="Bucher G."/>
        </authorList>
    </citation>
    <scope>NUCLEOTIDE SEQUENCE [LARGE SCALE GENOMIC DNA]</scope>
    <source>
        <strain evidence="6 7">Georgia GA2</strain>
    </source>
</reference>
<keyword evidence="4" id="KW-0175">Coiled coil</keyword>
<name>D6WGD6_TRICA</name>
<dbReference type="PANTHER" id="PTHR13191:SF0">
    <property type="entry name" value="RIBOSOMAL RNA-PROCESSING PROTEIN 7 HOMOLOG A-RELATED"/>
    <property type="match status" value="1"/>
</dbReference>
<dbReference type="SMART" id="SM00360">
    <property type="entry name" value="RRM"/>
    <property type="match status" value="1"/>
</dbReference>
<dbReference type="InterPro" id="IPR040446">
    <property type="entry name" value="RRP7"/>
</dbReference>
<dbReference type="Pfam" id="PF12923">
    <property type="entry name" value="RRP7"/>
    <property type="match status" value="1"/>
</dbReference>
<keyword evidence="7" id="KW-1185">Reference proteome</keyword>
<dbReference type="STRING" id="7070.D6WGD6"/>
<evidence type="ECO:0000256" key="3">
    <source>
        <dbReference type="PROSITE-ProRule" id="PRU00176"/>
    </source>
</evidence>
<dbReference type="SUPFAM" id="SSF54928">
    <property type="entry name" value="RNA-binding domain, RBD"/>
    <property type="match status" value="1"/>
</dbReference>
<sequence length="247" mass="28949">MTAKNIQDFEVVPFYFSSDSTDPHDLFIKEHKVRKFDIKKPPGKTLFVLNVPPYVTVEALKDVFASAGKVQSVTFQCDDSDDTNELFGFKTAFVVFTKRPSLLRALKLERLTLPNPHNILLGMSKWIHEYNSTVYNHDKLNEEVNIYIKQHEKEEEEKKLAEKEVDDEGWTVVTKKGRNPGLSRKESVENKLIQKNKIKSKKKELKNFYTFQLKEQKMNNIIALRKSFQESKEKVNLMKKMRNFKPF</sequence>
<feature type="coiled-coil region" evidence="4">
    <location>
        <begin position="137"/>
        <end position="168"/>
    </location>
</feature>
<dbReference type="OrthoDB" id="5390at2759"/>
<dbReference type="GO" id="GO:0003723">
    <property type="term" value="F:RNA binding"/>
    <property type="evidence" value="ECO:0007669"/>
    <property type="project" value="UniProtKB-UniRule"/>
</dbReference>
<evidence type="ECO:0000259" key="5">
    <source>
        <dbReference type="PROSITE" id="PS50102"/>
    </source>
</evidence>
<accession>D6WGD6</accession>
<dbReference type="PhylomeDB" id="D6WGD6"/>
<dbReference type="GO" id="GO:0000028">
    <property type="term" value="P:ribosomal small subunit assembly"/>
    <property type="evidence" value="ECO:0000318"/>
    <property type="project" value="GO_Central"/>
</dbReference>
<dbReference type="Gene3D" id="3.30.70.330">
    <property type="match status" value="1"/>
</dbReference>
<dbReference type="Pfam" id="PF00076">
    <property type="entry name" value="RRM_1"/>
    <property type="match status" value="1"/>
</dbReference>
<reference evidence="6 7" key="2">
    <citation type="journal article" date="2010" name="Nucleic Acids Res.">
        <title>BeetleBase in 2010: revisions to provide comprehensive genomic information for Tribolium castaneum.</title>
        <authorList>
            <person name="Kim H.S."/>
            <person name="Murphy T."/>
            <person name="Xia J."/>
            <person name="Caragea D."/>
            <person name="Park Y."/>
            <person name="Beeman R.W."/>
            <person name="Lorenzen M.D."/>
            <person name="Butcher S."/>
            <person name="Manak J.R."/>
            <person name="Brown S.J."/>
        </authorList>
    </citation>
    <scope>GENOME REANNOTATION</scope>
    <source>
        <strain evidence="6 7">Georgia GA2</strain>
    </source>
</reference>
<dbReference type="GO" id="GO:0032545">
    <property type="term" value="C:CURI complex"/>
    <property type="evidence" value="ECO:0000318"/>
    <property type="project" value="GO_Central"/>
</dbReference>
<evidence type="ECO:0000313" key="6">
    <source>
        <dbReference type="EMBL" id="EFA01121.1"/>
    </source>
</evidence>
<evidence type="ECO:0000313" key="7">
    <source>
        <dbReference type="Proteomes" id="UP000007266"/>
    </source>
</evidence>
<dbReference type="Gene3D" id="6.10.250.1770">
    <property type="match status" value="1"/>
</dbReference>
<dbReference type="AlphaFoldDB" id="D6WGD6"/>
<dbReference type="InterPro" id="IPR035979">
    <property type="entry name" value="RBD_domain_sf"/>
</dbReference>
<dbReference type="PROSITE" id="PS50102">
    <property type="entry name" value="RRM"/>
    <property type="match status" value="1"/>
</dbReference>
<dbReference type="InterPro" id="IPR024326">
    <property type="entry name" value="RRP7_C"/>
</dbReference>
<gene>
    <name evidence="6" type="primary">AUGUSTUS-3.0.2_10334</name>
    <name evidence="6" type="ORF">TcasGA2_TC010334</name>
</gene>
<evidence type="ECO:0000256" key="4">
    <source>
        <dbReference type="SAM" id="Coils"/>
    </source>
</evidence>
<evidence type="ECO:0000256" key="2">
    <source>
        <dbReference type="ARBA" id="ARBA00022884"/>
    </source>
</evidence>
<dbReference type="HOGENOM" id="CLU_036234_2_0_1"/>
<dbReference type="GO" id="GO:0006364">
    <property type="term" value="P:rRNA processing"/>
    <property type="evidence" value="ECO:0000318"/>
    <property type="project" value="GO_Central"/>
</dbReference>
<dbReference type="KEGG" id="tca:660446"/>
<dbReference type="eggNOG" id="KOG4008">
    <property type="taxonomic scope" value="Eukaryota"/>
</dbReference>
<dbReference type="InterPro" id="IPR012677">
    <property type="entry name" value="Nucleotide-bd_a/b_plait_sf"/>
</dbReference>
<dbReference type="Proteomes" id="UP000007266">
    <property type="component" value="Linkage group 3"/>
</dbReference>
<comment type="similarity">
    <text evidence="1">Belongs to the RRP7 family.</text>
</comment>
<dbReference type="EMBL" id="KQ971329">
    <property type="protein sequence ID" value="EFA01121.1"/>
    <property type="molecule type" value="Genomic_DNA"/>
</dbReference>
<protein>
    <submittedName>
        <fullName evidence="6">Ribosomal RNA-processing protein 7 homolog A-like Protein</fullName>
    </submittedName>
</protein>
<dbReference type="OMA" id="GIHKWIA"/>
<evidence type="ECO:0000256" key="1">
    <source>
        <dbReference type="ARBA" id="ARBA00006110"/>
    </source>
</evidence>
<feature type="domain" description="RRM" evidence="5">
    <location>
        <begin position="44"/>
        <end position="126"/>
    </location>
</feature>
<dbReference type="PANTHER" id="PTHR13191">
    <property type="entry name" value="RIBOSOMAL RNA PROCESSING PROTEIN 7-RELATED"/>
    <property type="match status" value="1"/>
</dbReference>
<dbReference type="CDD" id="cd12951">
    <property type="entry name" value="RRP7_Rrp7A"/>
    <property type="match status" value="1"/>
</dbReference>
<proteinExistence type="inferred from homology"/>